<dbReference type="EMBL" id="MH920639">
    <property type="protein sequence ID" value="AYR01889.1"/>
    <property type="molecule type" value="Genomic_DNA"/>
</dbReference>
<reference evidence="2 3" key="1">
    <citation type="submission" date="2018-09" db="EMBL/GenBank/DDBJ databases">
        <authorList>
            <person name="You S."/>
        </authorList>
    </citation>
    <scope>NUCLEOTIDE SEQUENCE [LARGE SCALE GENOMIC DNA]</scope>
</reference>
<keyword evidence="1" id="KW-0812">Transmembrane</keyword>
<evidence type="ECO:0000256" key="1">
    <source>
        <dbReference type="SAM" id="Phobius"/>
    </source>
</evidence>
<dbReference type="Proteomes" id="UP000281181">
    <property type="component" value="Segment"/>
</dbReference>
<organism evidence="2 3">
    <name type="scientific">Synechococcus phage S-P4</name>
    <dbReference type="NCBI Taxonomy" id="2484640"/>
    <lineage>
        <taxon>Viruses</taxon>
        <taxon>Duplodnaviria</taxon>
        <taxon>Heunggongvirae</taxon>
        <taxon>Uroviricota</taxon>
        <taxon>Caudoviricetes</taxon>
        <taxon>Pantevenvirales</taxon>
        <taxon>Kyanoviridae</taxon>
        <taxon>Leucotheavirus</taxon>
        <taxon>Leucotheavirus sp4</taxon>
    </lineage>
</organism>
<name>A0A3G3M5V0_9CAUD</name>
<feature type="transmembrane region" description="Helical" evidence="1">
    <location>
        <begin position="12"/>
        <end position="29"/>
    </location>
</feature>
<evidence type="ECO:0000313" key="3">
    <source>
        <dbReference type="Proteomes" id="UP000281181"/>
    </source>
</evidence>
<proteinExistence type="predicted"/>
<accession>A0A3G3M5V0</accession>
<sequence>MKIFQVKSSWYYIFWGIATIAVVGGQIYIGSGYRAMSESIDSVVEQLK</sequence>
<dbReference type="KEGG" id="vg:55007308"/>
<evidence type="ECO:0000313" key="2">
    <source>
        <dbReference type="EMBL" id="AYR01889.1"/>
    </source>
</evidence>
<keyword evidence="1" id="KW-1133">Transmembrane helix</keyword>
<keyword evidence="1" id="KW-0472">Membrane</keyword>
<dbReference type="RefSeq" id="YP_009816074.1">
    <property type="nucleotide sequence ID" value="NC_048102.1"/>
</dbReference>
<protein>
    <submittedName>
        <fullName evidence="2">Uncharacterized protein</fullName>
    </submittedName>
</protein>
<dbReference type="GeneID" id="55007308"/>
<keyword evidence="3" id="KW-1185">Reference proteome</keyword>